<evidence type="ECO:0000256" key="4">
    <source>
        <dbReference type="ARBA" id="ARBA00023136"/>
    </source>
</evidence>
<feature type="transmembrane region" description="Helical" evidence="6">
    <location>
        <begin position="36"/>
        <end position="57"/>
    </location>
</feature>
<dbReference type="EMBL" id="JANQDX010000016">
    <property type="protein sequence ID" value="KAL0909486.1"/>
    <property type="molecule type" value="Genomic_DNA"/>
</dbReference>
<reference evidence="7 8" key="1">
    <citation type="journal article" date="2024" name="Plant Biotechnol. J.">
        <title>Dendrobium thyrsiflorum genome and its molecular insights into genes involved in important horticultural traits.</title>
        <authorList>
            <person name="Chen B."/>
            <person name="Wang J.Y."/>
            <person name="Zheng P.J."/>
            <person name="Li K.L."/>
            <person name="Liang Y.M."/>
            <person name="Chen X.F."/>
            <person name="Zhang C."/>
            <person name="Zhao X."/>
            <person name="He X."/>
            <person name="Zhang G.Q."/>
            <person name="Liu Z.J."/>
            <person name="Xu Q."/>
        </authorList>
    </citation>
    <scope>NUCLEOTIDE SEQUENCE [LARGE SCALE GENOMIC DNA]</scope>
    <source>
        <strain evidence="7">GZMU011</strain>
    </source>
</reference>
<evidence type="ECO:0000256" key="2">
    <source>
        <dbReference type="ARBA" id="ARBA00022692"/>
    </source>
</evidence>
<evidence type="ECO:0000256" key="5">
    <source>
        <dbReference type="SAM" id="MobiDB-lite"/>
    </source>
</evidence>
<dbReference type="AlphaFoldDB" id="A0ABD0UGQ8"/>
<evidence type="ECO:0000256" key="1">
    <source>
        <dbReference type="ARBA" id="ARBA00004141"/>
    </source>
</evidence>
<dbReference type="InterPro" id="IPR005178">
    <property type="entry name" value="Ostalpha/TMEM184C"/>
</dbReference>
<keyword evidence="8" id="KW-1185">Reference proteome</keyword>
<feature type="region of interest" description="Disordered" evidence="5">
    <location>
        <begin position="225"/>
        <end position="253"/>
    </location>
</feature>
<gene>
    <name evidence="7" type="ORF">M5K25_020360</name>
</gene>
<dbReference type="PANTHER" id="PTHR23423">
    <property type="entry name" value="ORGANIC SOLUTE TRANSPORTER-RELATED"/>
    <property type="match status" value="1"/>
</dbReference>
<feature type="transmembrane region" description="Helical" evidence="6">
    <location>
        <begin position="78"/>
        <end position="99"/>
    </location>
</feature>
<accession>A0ABD0UGQ8</accession>
<comment type="subcellular location">
    <subcellularLocation>
        <location evidence="1">Membrane</location>
        <topology evidence="1">Multi-pass membrane protein</topology>
    </subcellularLocation>
</comment>
<comment type="caution">
    <text evidence="7">The sequence shown here is derived from an EMBL/GenBank/DDBJ whole genome shotgun (WGS) entry which is preliminary data.</text>
</comment>
<feature type="region of interest" description="Disordered" evidence="5">
    <location>
        <begin position="157"/>
        <end position="179"/>
    </location>
</feature>
<name>A0ABD0UGQ8_DENTH</name>
<dbReference type="Pfam" id="PF03619">
    <property type="entry name" value="Solute_trans_a"/>
    <property type="match status" value="2"/>
</dbReference>
<protein>
    <submittedName>
        <fullName evidence="7">Uncharacterized protein</fullName>
    </submittedName>
</protein>
<keyword evidence="3 6" id="KW-1133">Transmembrane helix</keyword>
<dbReference type="GO" id="GO:0016020">
    <property type="term" value="C:membrane"/>
    <property type="evidence" value="ECO:0007669"/>
    <property type="project" value="UniProtKB-SubCell"/>
</dbReference>
<keyword evidence="4 6" id="KW-0472">Membrane</keyword>
<keyword evidence="2 6" id="KW-0812">Transmembrane</keyword>
<evidence type="ECO:0000256" key="6">
    <source>
        <dbReference type="SAM" id="Phobius"/>
    </source>
</evidence>
<dbReference type="Proteomes" id="UP001552299">
    <property type="component" value="Unassembled WGS sequence"/>
</dbReference>
<evidence type="ECO:0000313" key="8">
    <source>
        <dbReference type="Proteomes" id="UP001552299"/>
    </source>
</evidence>
<proteinExistence type="predicted"/>
<sequence length="684" mass="75821">MCVTVPAYSCCICPPIRQFLGSRVPSLQPDSDGNGYLAQVLIGSKCCFTVVGILGGFSGVEFNDISNFEVVYRNFHTPAVIIGGIFALIALIISLLLIFEHLRSYSNPDEQKWIIGILFMVPVYASESVKSAIDGGFSQSHAVTQFPTSVVTPKPIRPILPTHESNQGMPPTPSSRHLEHHPASFVETNRGHHYSRDHLSFSNLRVAAPPCRSLPSLDGRTSLGSSVGSVHYDSPLRPTHNHPSQPLASPDLDPASVNLIENRIRKEMSPESETECIYFVDANDITDDKGFFEDETEVTKLDSLYDLNPDLGVLEPLDLDTLVHLDPNDIKDIPLDKVCLDDINLISKEADLTLNPLKLSSEDSDFIISPNKTTPNNSGLILNNSDVNNLESEVSQLDLLHELDPNLIDPESFELRVITKHDPIDNINMSSEDSNLNLKDSEPNFNNEPPLTLLDPNLGVAPLDLHLKESVLPDWADHITLPTDLNENISPHFHVVPTSTLDTLPRLLSPIPTVQGDGGGNSFMVDSGVKTAKPVGCCNILLTDYALLTTDDGKTIDTGGEERAMELLEKGTSKQQLTEQLLKGDEEKGILHRSSFYDFFFNPTVLGKDLYTIVKFGLVQYMILKTLCSFSALLLELFGVYGDGEFKWYKGWLLQLLHIYMYFQRSHTNLCGFLHMERSLPCKQ</sequence>
<organism evidence="7 8">
    <name type="scientific">Dendrobium thyrsiflorum</name>
    <name type="common">Pinecone-like raceme dendrobium</name>
    <name type="synonym">Orchid</name>
    <dbReference type="NCBI Taxonomy" id="117978"/>
    <lineage>
        <taxon>Eukaryota</taxon>
        <taxon>Viridiplantae</taxon>
        <taxon>Streptophyta</taxon>
        <taxon>Embryophyta</taxon>
        <taxon>Tracheophyta</taxon>
        <taxon>Spermatophyta</taxon>
        <taxon>Magnoliopsida</taxon>
        <taxon>Liliopsida</taxon>
        <taxon>Asparagales</taxon>
        <taxon>Orchidaceae</taxon>
        <taxon>Epidendroideae</taxon>
        <taxon>Malaxideae</taxon>
        <taxon>Dendrobiinae</taxon>
        <taxon>Dendrobium</taxon>
    </lineage>
</organism>
<evidence type="ECO:0000256" key="3">
    <source>
        <dbReference type="ARBA" id="ARBA00022989"/>
    </source>
</evidence>
<evidence type="ECO:0000313" key="7">
    <source>
        <dbReference type="EMBL" id="KAL0909486.1"/>
    </source>
</evidence>